<dbReference type="SUPFAM" id="SSF46785">
    <property type="entry name" value="Winged helix' DNA-binding domain"/>
    <property type="match status" value="1"/>
</dbReference>
<keyword evidence="4" id="KW-1185">Reference proteome</keyword>
<dbReference type="PANTHER" id="PTHR43252">
    <property type="entry name" value="TRANSCRIPTIONAL REGULATOR YQJI"/>
    <property type="match status" value="1"/>
</dbReference>
<dbReference type="Proteomes" id="UP000633509">
    <property type="component" value="Unassembled WGS sequence"/>
</dbReference>
<dbReference type="Pfam" id="PF03551">
    <property type="entry name" value="PadR"/>
    <property type="match status" value="1"/>
</dbReference>
<dbReference type="InterPro" id="IPR036390">
    <property type="entry name" value="WH_DNA-bd_sf"/>
</dbReference>
<reference evidence="3 4" key="1">
    <citation type="submission" date="2020-10" db="EMBL/GenBank/DDBJ databases">
        <title>Sequencing the genomes of 1000 actinobacteria strains.</title>
        <authorList>
            <person name="Klenk H.-P."/>
        </authorList>
    </citation>
    <scope>NUCLEOTIDE SEQUENCE [LARGE SCALE GENOMIC DNA]</scope>
    <source>
        <strain evidence="3 4">DSM 43173</strain>
    </source>
</reference>
<accession>A0ABR9LY71</accession>
<gene>
    <name evidence="3" type="ORF">H4W80_003846</name>
</gene>
<evidence type="ECO:0000313" key="3">
    <source>
        <dbReference type="EMBL" id="MBE1585588.1"/>
    </source>
</evidence>
<evidence type="ECO:0000259" key="2">
    <source>
        <dbReference type="Pfam" id="PF03551"/>
    </source>
</evidence>
<dbReference type="InterPro" id="IPR005149">
    <property type="entry name" value="Tscrpt_reg_PadR_N"/>
</dbReference>
<organism evidence="3 4">
    <name type="scientific">Nonomuraea angiospora</name>
    <dbReference type="NCBI Taxonomy" id="46172"/>
    <lineage>
        <taxon>Bacteria</taxon>
        <taxon>Bacillati</taxon>
        <taxon>Actinomycetota</taxon>
        <taxon>Actinomycetes</taxon>
        <taxon>Streptosporangiales</taxon>
        <taxon>Streptosporangiaceae</taxon>
        <taxon>Nonomuraea</taxon>
    </lineage>
</organism>
<dbReference type="EMBL" id="JADBEK010000001">
    <property type="protein sequence ID" value="MBE1585588.1"/>
    <property type="molecule type" value="Genomic_DNA"/>
</dbReference>
<evidence type="ECO:0000313" key="4">
    <source>
        <dbReference type="Proteomes" id="UP000633509"/>
    </source>
</evidence>
<dbReference type="Gene3D" id="1.10.10.10">
    <property type="entry name" value="Winged helix-like DNA-binding domain superfamily/Winged helix DNA-binding domain"/>
    <property type="match status" value="1"/>
</dbReference>
<dbReference type="GO" id="GO:0003677">
    <property type="term" value="F:DNA binding"/>
    <property type="evidence" value="ECO:0007669"/>
    <property type="project" value="UniProtKB-KW"/>
</dbReference>
<protein>
    <submittedName>
        <fullName evidence="3">DNA-binding PadR family transcriptional regulator</fullName>
    </submittedName>
</protein>
<sequence>MEEPDFWDAPHPHPPIPPHPPSLPLGPPLGPPPGPPPGPGGFGPPFAPHPPGPHFGTVVHWETPAPRVRRGDVRAALLALLLEGPQNGYQMIQSIEERSRGVWRPSPGSVYPALQQLEDEGLVSGDESGGSRTYRLTEEGRRQAARYADEAPWDEVARTAVPPDHHELRLLWAQLNEAFSHLVRTADERQIAAAKELVKKTRRSMFQILSEG</sequence>
<proteinExistence type="predicted"/>
<name>A0ABR9LY71_9ACTN</name>
<comment type="caution">
    <text evidence="3">The sequence shown here is derived from an EMBL/GenBank/DDBJ whole genome shotgun (WGS) entry which is preliminary data.</text>
</comment>
<feature type="domain" description="Transcription regulator PadR N-terminal" evidence="2">
    <location>
        <begin position="77"/>
        <end position="145"/>
    </location>
</feature>
<dbReference type="RefSeq" id="WP_318786936.1">
    <property type="nucleotide sequence ID" value="NZ_JADBEK010000001.1"/>
</dbReference>
<dbReference type="PANTHER" id="PTHR43252:SF2">
    <property type="entry name" value="TRANSCRIPTION REGULATOR, PADR-LIKE FAMILY"/>
    <property type="match status" value="1"/>
</dbReference>
<evidence type="ECO:0000256" key="1">
    <source>
        <dbReference type="SAM" id="MobiDB-lite"/>
    </source>
</evidence>
<feature type="region of interest" description="Disordered" evidence="1">
    <location>
        <begin position="1"/>
        <end position="53"/>
    </location>
</feature>
<keyword evidence="3" id="KW-0238">DNA-binding</keyword>
<dbReference type="InterPro" id="IPR036388">
    <property type="entry name" value="WH-like_DNA-bd_sf"/>
</dbReference>
<feature type="compositionally biased region" description="Pro residues" evidence="1">
    <location>
        <begin position="12"/>
        <end position="39"/>
    </location>
</feature>